<evidence type="ECO:0000313" key="13">
    <source>
        <dbReference type="Proteomes" id="UP000728185"/>
    </source>
</evidence>
<dbReference type="EMBL" id="LUCM01010140">
    <property type="protein sequence ID" value="KAA0185880.1"/>
    <property type="molecule type" value="Genomic_DNA"/>
</dbReference>
<keyword evidence="8" id="KW-0968">Cytoplasmic vesicle</keyword>
<proteinExistence type="inferred from homology"/>
<dbReference type="Pfam" id="PF01490">
    <property type="entry name" value="Aa_trans"/>
    <property type="match status" value="1"/>
</dbReference>
<feature type="domain" description="Amino acid transporter transmembrane" evidence="11">
    <location>
        <begin position="197"/>
        <end position="417"/>
    </location>
</feature>
<feature type="transmembrane region" description="Helical" evidence="10">
    <location>
        <begin position="399"/>
        <end position="417"/>
    </location>
</feature>
<gene>
    <name evidence="12" type="ORF">FBUS_03093</name>
</gene>
<evidence type="ECO:0000313" key="12">
    <source>
        <dbReference type="EMBL" id="KAA0185880.1"/>
    </source>
</evidence>
<keyword evidence="7 10" id="KW-0472">Membrane</keyword>
<feature type="region of interest" description="Disordered" evidence="9">
    <location>
        <begin position="165"/>
        <end position="192"/>
    </location>
</feature>
<feature type="transmembrane region" description="Helical" evidence="10">
    <location>
        <begin position="330"/>
        <end position="347"/>
    </location>
</feature>
<protein>
    <recommendedName>
        <fullName evidence="11">Amino acid transporter transmembrane domain-containing protein</fullName>
    </recommendedName>
</protein>
<dbReference type="GO" id="GO:0006836">
    <property type="term" value="P:neurotransmitter transport"/>
    <property type="evidence" value="ECO:0007669"/>
    <property type="project" value="UniProtKB-KW"/>
</dbReference>
<reference evidence="12" key="1">
    <citation type="submission" date="2019-05" db="EMBL/GenBank/DDBJ databases">
        <title>Annotation for the trematode Fasciolopsis buski.</title>
        <authorList>
            <person name="Choi Y.-J."/>
        </authorList>
    </citation>
    <scope>NUCLEOTIDE SEQUENCE</scope>
    <source>
        <strain evidence="12">HT</strain>
        <tissue evidence="12">Whole worm</tissue>
    </source>
</reference>
<sequence>MDEVNFLTGVINNGKRLSSRPDLPRSPIVIERMISISKTRPVRCTGSLPTRPTNLCELDTVSNQETVVSAEALSGIRTLTKTSLPVSVPNYGIKGVPSRVKPTCDPHASDSIPNIFSHLRTSTPCTAYLDAVERQPFLHRPASDLLVYCLISSLRSARMSVSEHLSEEAPKASDQPSVKGPRDQRSLSDPEKRVTPTWVAGWNVVNLIQGIGILGIPYACICAGWASLPIIIGVAVLCCFTGKLLVETMYRYPEEPCEDYYQSPSQLANRVRIHSTIASVAAQLFPKFGYIFANVIAIIELFGASVLYMILLGQSASALFGPLMTYGWPVTYWTVIMTGACVPLLLYPQMRVVAWFSVIALIGLFGSITLVLVYCAMSLPGMKHIWTNFPTSTLSQLPVSLSIIVFSYCAHAILPVLTHGHSLVYPFQLTTSPSTKFRLN</sequence>
<keyword evidence="4 10" id="KW-0812">Transmembrane</keyword>
<accession>A0A8E0RN49</accession>
<feature type="compositionally biased region" description="Basic and acidic residues" evidence="9">
    <location>
        <begin position="180"/>
        <end position="192"/>
    </location>
</feature>
<evidence type="ECO:0000256" key="3">
    <source>
        <dbReference type="ARBA" id="ARBA00022448"/>
    </source>
</evidence>
<dbReference type="GO" id="GO:0015179">
    <property type="term" value="F:L-amino acid transmembrane transporter activity"/>
    <property type="evidence" value="ECO:0007669"/>
    <property type="project" value="TreeGrafter"/>
</dbReference>
<dbReference type="OrthoDB" id="6021076at2759"/>
<keyword evidence="6 10" id="KW-1133">Transmembrane helix</keyword>
<organism evidence="12 13">
    <name type="scientific">Fasciolopsis buskii</name>
    <dbReference type="NCBI Taxonomy" id="27845"/>
    <lineage>
        <taxon>Eukaryota</taxon>
        <taxon>Metazoa</taxon>
        <taxon>Spiralia</taxon>
        <taxon>Lophotrochozoa</taxon>
        <taxon>Platyhelminthes</taxon>
        <taxon>Trematoda</taxon>
        <taxon>Digenea</taxon>
        <taxon>Plagiorchiida</taxon>
        <taxon>Echinostomata</taxon>
        <taxon>Echinostomatoidea</taxon>
        <taxon>Fasciolidae</taxon>
        <taxon>Fasciolopsis</taxon>
    </lineage>
</organism>
<dbReference type="InterPro" id="IPR013057">
    <property type="entry name" value="AA_transpt_TM"/>
</dbReference>
<evidence type="ECO:0000256" key="2">
    <source>
        <dbReference type="ARBA" id="ARBA00008066"/>
    </source>
</evidence>
<dbReference type="Proteomes" id="UP000728185">
    <property type="component" value="Unassembled WGS sequence"/>
</dbReference>
<keyword evidence="5" id="KW-0532">Neurotransmitter transport</keyword>
<comment type="caution">
    <text evidence="12">The sequence shown here is derived from an EMBL/GenBank/DDBJ whole genome shotgun (WGS) entry which is preliminary data.</text>
</comment>
<dbReference type="GO" id="GO:0030659">
    <property type="term" value="C:cytoplasmic vesicle membrane"/>
    <property type="evidence" value="ECO:0007669"/>
    <property type="project" value="UniProtKB-SubCell"/>
</dbReference>
<feature type="transmembrane region" description="Helical" evidence="10">
    <location>
        <begin position="225"/>
        <end position="246"/>
    </location>
</feature>
<dbReference type="PANTHER" id="PTHR22950">
    <property type="entry name" value="AMINO ACID TRANSPORTER"/>
    <property type="match status" value="1"/>
</dbReference>
<dbReference type="GO" id="GO:0005774">
    <property type="term" value="C:vacuolar membrane"/>
    <property type="evidence" value="ECO:0007669"/>
    <property type="project" value="TreeGrafter"/>
</dbReference>
<evidence type="ECO:0000256" key="10">
    <source>
        <dbReference type="SAM" id="Phobius"/>
    </source>
</evidence>
<feature type="transmembrane region" description="Helical" evidence="10">
    <location>
        <begin position="354"/>
        <end position="379"/>
    </location>
</feature>
<evidence type="ECO:0000259" key="11">
    <source>
        <dbReference type="Pfam" id="PF01490"/>
    </source>
</evidence>
<keyword evidence="3" id="KW-0813">Transport</keyword>
<dbReference type="AlphaFoldDB" id="A0A8E0RN49"/>
<evidence type="ECO:0000256" key="9">
    <source>
        <dbReference type="SAM" id="MobiDB-lite"/>
    </source>
</evidence>
<evidence type="ECO:0000256" key="6">
    <source>
        <dbReference type="ARBA" id="ARBA00022989"/>
    </source>
</evidence>
<evidence type="ECO:0000256" key="5">
    <source>
        <dbReference type="ARBA" id="ARBA00022775"/>
    </source>
</evidence>
<name>A0A8E0RN49_9TREM</name>
<evidence type="ECO:0000256" key="1">
    <source>
        <dbReference type="ARBA" id="ARBA00004439"/>
    </source>
</evidence>
<feature type="transmembrane region" description="Helical" evidence="10">
    <location>
        <begin position="288"/>
        <end position="310"/>
    </location>
</feature>
<evidence type="ECO:0000256" key="7">
    <source>
        <dbReference type="ARBA" id="ARBA00023136"/>
    </source>
</evidence>
<evidence type="ECO:0000256" key="4">
    <source>
        <dbReference type="ARBA" id="ARBA00022692"/>
    </source>
</evidence>
<evidence type="ECO:0000256" key="8">
    <source>
        <dbReference type="ARBA" id="ARBA00023329"/>
    </source>
</evidence>
<comment type="subcellular location">
    <subcellularLocation>
        <location evidence="1">Cytoplasmic vesicle membrane</location>
        <topology evidence="1">Multi-pass membrane protein</topology>
    </subcellularLocation>
</comment>
<dbReference type="PANTHER" id="PTHR22950:SF689">
    <property type="entry name" value="VESICULAR INHIBITORY AMINO ACID TRANSPORTER"/>
    <property type="match status" value="1"/>
</dbReference>
<keyword evidence="13" id="KW-1185">Reference proteome</keyword>
<comment type="similarity">
    <text evidence="2">Belongs to the amino acid/polyamine transporter 2 family.</text>
</comment>